<dbReference type="PROSITE" id="PS51257">
    <property type="entry name" value="PROKAR_LIPOPROTEIN"/>
    <property type="match status" value="1"/>
</dbReference>
<comment type="caution">
    <text evidence="2">The sequence shown here is derived from an EMBL/GenBank/DDBJ whole genome shotgun (WGS) entry which is preliminary data.</text>
</comment>
<gene>
    <name evidence="2" type="ORF">BCY88_02230</name>
</gene>
<dbReference type="Proteomes" id="UP000283709">
    <property type="component" value="Unassembled WGS sequence"/>
</dbReference>
<feature type="signal peptide" evidence="1">
    <location>
        <begin position="1"/>
        <end position="22"/>
    </location>
</feature>
<dbReference type="InterPro" id="IPR021851">
    <property type="entry name" value="DUF3455"/>
</dbReference>
<dbReference type="OrthoDB" id="193535at2"/>
<organism evidence="2 3">
    <name type="scientific">Paraburkholderia fungorum</name>
    <dbReference type="NCBI Taxonomy" id="134537"/>
    <lineage>
        <taxon>Bacteria</taxon>
        <taxon>Pseudomonadati</taxon>
        <taxon>Pseudomonadota</taxon>
        <taxon>Betaproteobacteria</taxon>
        <taxon>Burkholderiales</taxon>
        <taxon>Burkholderiaceae</taxon>
        <taxon>Paraburkholderia</taxon>
    </lineage>
</organism>
<evidence type="ECO:0000256" key="1">
    <source>
        <dbReference type="SAM" id="SignalP"/>
    </source>
</evidence>
<dbReference type="RefSeq" id="WP_120342784.1">
    <property type="nucleotide sequence ID" value="NZ_MCAS01000001.1"/>
</dbReference>
<evidence type="ECO:0000313" key="3">
    <source>
        <dbReference type="Proteomes" id="UP000283709"/>
    </source>
</evidence>
<sequence length="170" mass="17721">MLRNISQASFATIAAAMLTACAMPPASPPGASIDPPQGERVMTLTASGVQNYACELDAQGHLGWVFKSPQATLYDASGHAAVRHGAGPSWEAEDGSRIVGRVLAQRPSETAASIPQLLLETHSTSGNGTLSAVRYVQRLHTVGGLAPAAACSTEHQAGSSPYLANYVFYR</sequence>
<dbReference type="PANTHER" id="PTHR35567:SF1">
    <property type="entry name" value="CONSERVED FUNGAL PROTEIN (AFU_ORTHOLOGUE AFUA_1G14230)"/>
    <property type="match status" value="1"/>
</dbReference>
<dbReference type="EMBL" id="MCAS01000001">
    <property type="protein sequence ID" value="RKF51158.1"/>
    <property type="molecule type" value="Genomic_DNA"/>
</dbReference>
<dbReference type="PANTHER" id="PTHR35567">
    <property type="entry name" value="MALATE DEHYDROGENASE (AFU_ORTHOLOGUE AFUA_2G13800)"/>
    <property type="match status" value="1"/>
</dbReference>
<proteinExistence type="predicted"/>
<keyword evidence="1" id="KW-0732">Signal</keyword>
<dbReference type="Pfam" id="PF11937">
    <property type="entry name" value="DUF3455"/>
    <property type="match status" value="1"/>
</dbReference>
<feature type="chain" id="PRO_5018988423" description="DUF3455 domain-containing protein" evidence="1">
    <location>
        <begin position="23"/>
        <end position="170"/>
    </location>
</feature>
<protein>
    <recommendedName>
        <fullName evidence="4">DUF3455 domain-containing protein</fullName>
    </recommendedName>
</protein>
<name>A0A420H151_9BURK</name>
<evidence type="ECO:0008006" key="4">
    <source>
        <dbReference type="Google" id="ProtNLM"/>
    </source>
</evidence>
<evidence type="ECO:0000313" key="2">
    <source>
        <dbReference type="EMBL" id="RKF51158.1"/>
    </source>
</evidence>
<reference evidence="2 3" key="1">
    <citation type="submission" date="2016-07" db="EMBL/GenBank/DDBJ databases">
        <title>Genome analysis of Burkholderia fungorum ES3-20.</title>
        <authorList>
            <person name="Xu D."/>
            <person name="Yao R."/>
            <person name="Zheng S."/>
        </authorList>
    </citation>
    <scope>NUCLEOTIDE SEQUENCE [LARGE SCALE GENOMIC DNA]</scope>
    <source>
        <strain evidence="2 3">ES3-20</strain>
    </source>
</reference>
<accession>A0A420H151</accession>
<dbReference type="AlphaFoldDB" id="A0A420H151"/>